<dbReference type="PRINTS" id="PR00344">
    <property type="entry name" value="BCTRLSENSOR"/>
</dbReference>
<dbReference type="Pfam" id="PF00512">
    <property type="entry name" value="HisKA"/>
    <property type="match status" value="1"/>
</dbReference>
<dbReference type="Gene3D" id="3.30.450.20">
    <property type="entry name" value="PAS domain"/>
    <property type="match status" value="2"/>
</dbReference>
<evidence type="ECO:0000313" key="19">
    <source>
        <dbReference type="EMBL" id="RID99737.1"/>
    </source>
</evidence>
<keyword evidence="14 17" id="KW-0472">Membrane</keyword>
<evidence type="ECO:0000256" key="1">
    <source>
        <dbReference type="ARBA" id="ARBA00000085"/>
    </source>
</evidence>
<dbReference type="OrthoDB" id="1931120at2"/>
<dbReference type="InterPro" id="IPR017055">
    <property type="entry name" value="Sig_transdc_His_kinase_DctB"/>
</dbReference>
<dbReference type="FunFam" id="1.10.287.130:FF:000049">
    <property type="entry name" value="C4-dicarboxylate transport sensor protein DctB"/>
    <property type="match status" value="1"/>
</dbReference>
<evidence type="ECO:0000256" key="5">
    <source>
        <dbReference type="ARBA" id="ARBA00022519"/>
    </source>
</evidence>
<evidence type="ECO:0000256" key="4">
    <source>
        <dbReference type="ARBA" id="ARBA00022475"/>
    </source>
</evidence>
<keyword evidence="7" id="KW-0808">Transferase</keyword>
<dbReference type="PROSITE" id="PS50109">
    <property type="entry name" value="HIS_KIN"/>
    <property type="match status" value="1"/>
</dbReference>
<dbReference type="InterPro" id="IPR003594">
    <property type="entry name" value="HATPase_dom"/>
</dbReference>
<dbReference type="AlphaFoldDB" id="A0A398CFL2"/>
<evidence type="ECO:0000256" key="2">
    <source>
        <dbReference type="ARBA" id="ARBA00004429"/>
    </source>
</evidence>
<dbReference type="PANTHER" id="PTHR43065:SF46">
    <property type="entry name" value="C4-DICARBOXYLATE TRANSPORT SENSOR PROTEIN DCTB"/>
    <property type="match status" value="1"/>
</dbReference>
<dbReference type="FunFam" id="3.30.450.20:FF:000127">
    <property type="entry name" value="C4-dicarboxylate transport sensor protein"/>
    <property type="match status" value="1"/>
</dbReference>
<dbReference type="InterPro" id="IPR036890">
    <property type="entry name" value="HATPase_C_sf"/>
</dbReference>
<dbReference type="SMART" id="SM00388">
    <property type="entry name" value="HisKA"/>
    <property type="match status" value="1"/>
</dbReference>
<dbReference type="PANTHER" id="PTHR43065">
    <property type="entry name" value="SENSOR HISTIDINE KINASE"/>
    <property type="match status" value="1"/>
</dbReference>
<dbReference type="Gene3D" id="3.30.565.10">
    <property type="entry name" value="Histidine kinase-like ATPase, C-terminal domain"/>
    <property type="match status" value="1"/>
</dbReference>
<keyword evidence="8 17" id="KW-0812">Transmembrane</keyword>
<feature type="transmembrane region" description="Helical" evidence="17">
    <location>
        <begin position="303"/>
        <end position="324"/>
    </location>
</feature>
<dbReference type="InterPro" id="IPR003661">
    <property type="entry name" value="HisK_dim/P_dom"/>
</dbReference>
<keyword evidence="10 19" id="KW-0418">Kinase</keyword>
<dbReference type="EC" id="2.7.13.3" evidence="3"/>
<keyword evidence="11" id="KW-0067">ATP-binding</keyword>
<comment type="caution">
    <text evidence="19">The sequence shown here is derived from an EMBL/GenBank/DDBJ whole genome shotgun (WGS) entry which is preliminary data.</text>
</comment>
<keyword evidence="9" id="KW-0547">Nucleotide-binding</keyword>
<comment type="subcellular location">
    <subcellularLocation>
        <location evidence="2">Cell inner membrane</location>
        <topology evidence="2">Multi-pass membrane protein</topology>
    </subcellularLocation>
</comment>
<dbReference type="SUPFAM" id="SSF103190">
    <property type="entry name" value="Sensory domain-like"/>
    <property type="match status" value="1"/>
</dbReference>
<comment type="catalytic activity">
    <reaction evidence="1">
        <text>ATP + protein L-histidine = ADP + protein N-phospho-L-histidine.</text>
        <dbReference type="EC" id="2.7.13.3"/>
    </reaction>
</comment>
<dbReference type="Gene3D" id="6.10.250.3020">
    <property type="match status" value="1"/>
</dbReference>
<feature type="coiled-coil region" evidence="16">
    <location>
        <begin position="331"/>
        <end position="383"/>
    </location>
</feature>
<organism evidence="19 20">
    <name type="scientific">Simplicispira hankyongi</name>
    <dbReference type="NCBI Taxonomy" id="2315688"/>
    <lineage>
        <taxon>Bacteria</taxon>
        <taxon>Pseudomonadati</taxon>
        <taxon>Pseudomonadota</taxon>
        <taxon>Betaproteobacteria</taxon>
        <taxon>Burkholderiales</taxon>
        <taxon>Comamonadaceae</taxon>
        <taxon>Simplicispira</taxon>
    </lineage>
</organism>
<dbReference type="InterPro" id="IPR005467">
    <property type="entry name" value="His_kinase_dom"/>
</dbReference>
<dbReference type="Gene3D" id="1.10.287.130">
    <property type="match status" value="1"/>
</dbReference>
<name>A0A398CFL2_9BURK</name>
<keyword evidence="4" id="KW-1003">Cell membrane</keyword>
<dbReference type="Pfam" id="PF02518">
    <property type="entry name" value="HATPase_c"/>
    <property type="match status" value="1"/>
</dbReference>
<dbReference type="InterPro" id="IPR033479">
    <property type="entry name" value="dCache_1"/>
</dbReference>
<reference evidence="19 20" key="1">
    <citation type="submission" date="2018-09" db="EMBL/GenBank/DDBJ databases">
        <title>Draft genome of Simplicispira sp. NY-02.</title>
        <authorList>
            <person name="Im W.T."/>
        </authorList>
    </citation>
    <scope>NUCLEOTIDE SEQUENCE [LARGE SCALE GENOMIC DNA]</scope>
    <source>
        <strain evidence="19 20">NY-02</strain>
    </source>
</reference>
<keyword evidence="6" id="KW-0597">Phosphoprotein</keyword>
<evidence type="ECO:0000256" key="10">
    <source>
        <dbReference type="ARBA" id="ARBA00022777"/>
    </source>
</evidence>
<dbReference type="Proteomes" id="UP000266302">
    <property type="component" value="Unassembled WGS sequence"/>
</dbReference>
<dbReference type="EMBL" id="QXJC01000001">
    <property type="protein sequence ID" value="RID99737.1"/>
    <property type="molecule type" value="Genomic_DNA"/>
</dbReference>
<evidence type="ECO:0000256" key="3">
    <source>
        <dbReference type="ARBA" id="ARBA00012438"/>
    </source>
</evidence>
<feature type="transmembrane region" description="Helical" evidence="17">
    <location>
        <begin position="25"/>
        <end position="46"/>
    </location>
</feature>
<dbReference type="Pfam" id="PF02743">
    <property type="entry name" value="dCache_1"/>
    <property type="match status" value="1"/>
</dbReference>
<protein>
    <recommendedName>
        <fullName evidence="15">C4-dicarboxylate transport sensor protein DctB</fullName>
        <ecNumber evidence="3">2.7.13.3</ecNumber>
    </recommendedName>
</protein>
<keyword evidence="16" id="KW-0175">Coiled coil</keyword>
<dbReference type="GO" id="GO:0000155">
    <property type="term" value="F:phosphorelay sensor kinase activity"/>
    <property type="evidence" value="ECO:0007669"/>
    <property type="project" value="InterPro"/>
</dbReference>
<dbReference type="InterPro" id="IPR029151">
    <property type="entry name" value="Sensor-like_sf"/>
</dbReference>
<keyword evidence="13" id="KW-0902">Two-component regulatory system</keyword>
<dbReference type="SUPFAM" id="SSF55874">
    <property type="entry name" value="ATPase domain of HSP90 chaperone/DNA topoisomerase II/histidine kinase"/>
    <property type="match status" value="1"/>
</dbReference>
<keyword evidence="12 17" id="KW-1133">Transmembrane helix</keyword>
<feature type="domain" description="Histidine kinase" evidence="18">
    <location>
        <begin position="402"/>
        <end position="614"/>
    </location>
</feature>
<evidence type="ECO:0000256" key="12">
    <source>
        <dbReference type="ARBA" id="ARBA00022989"/>
    </source>
</evidence>
<evidence type="ECO:0000256" key="13">
    <source>
        <dbReference type="ARBA" id="ARBA00023012"/>
    </source>
</evidence>
<keyword evidence="20" id="KW-1185">Reference proteome</keyword>
<evidence type="ECO:0000256" key="14">
    <source>
        <dbReference type="ARBA" id="ARBA00023136"/>
    </source>
</evidence>
<evidence type="ECO:0000256" key="7">
    <source>
        <dbReference type="ARBA" id="ARBA00022679"/>
    </source>
</evidence>
<dbReference type="GO" id="GO:0005524">
    <property type="term" value="F:ATP binding"/>
    <property type="evidence" value="ECO:0007669"/>
    <property type="project" value="UniProtKB-KW"/>
</dbReference>
<dbReference type="SUPFAM" id="SSF47384">
    <property type="entry name" value="Homodimeric domain of signal transducing histidine kinase"/>
    <property type="match status" value="1"/>
</dbReference>
<evidence type="ECO:0000256" key="16">
    <source>
        <dbReference type="SAM" id="Coils"/>
    </source>
</evidence>
<gene>
    <name evidence="19" type="ORF">D3F03_04935</name>
</gene>
<dbReference type="RefSeq" id="WP_119108181.1">
    <property type="nucleotide sequence ID" value="NZ_QXJC01000001.1"/>
</dbReference>
<dbReference type="PIRSF" id="PIRSF036431">
    <property type="entry name" value="STHK_DctB"/>
    <property type="match status" value="1"/>
</dbReference>
<keyword evidence="5" id="KW-0997">Cell inner membrane</keyword>
<dbReference type="CDD" id="cd00082">
    <property type="entry name" value="HisKA"/>
    <property type="match status" value="1"/>
</dbReference>
<accession>A0A398CFL2</accession>
<sequence length="628" mass="67701">MPHDPAAQEHTPAVAGHRPRLRRRIGWALLAVALAVALISLVYRVAAHKAANDIHAAADRQLQIIALDLESMLEKFETLPFAIAFHPDVVQALAQPDDAALIHRLNLTLQAIQEHAKASAIYLMDRDGNTLASSNWNEALSFVGRNFGFRPYFRDALAGGAGRFYGIGNATSEPGYFIAQPVYPLGAPAGAAPVGVIAVKISLAEFELAWASSEEPLALADRNGVVFLSNRSPWKYHSMQVLGGEAQVHLAHTQQYARQVIGAISALPQDEQIGFGGYVSKPVGRLGWSLMLFPSPARVARSALLSALAAALVLAVAIVSLWAMHQRRRRLEERHESRKALQHAAQELERQITLRTGELLQTNHNLEARYAKLQETERLLRSTQTELVQAGKLATLGQMAAGVTHELNQPLTAIRAFADNAVVFLQRNQAEQAGANLAHISAAAARMGAIIGQLKGFARKSHGSVASVDLAQAIEASAMLLQGDFRRQQTQLAIDAREQVQVTGDALRIEQVLINLLRNALDAVEDAPLRRVDVVLRREAQEAVVNVRDSGPGIAIDAAQHLFEPFFTTKASGKGLGLGLAISSSIVQAMGGQLHAQNLEGGGAEFTLRLPLRDNDKPPSPGATVDSP</sequence>
<proteinExistence type="predicted"/>
<evidence type="ECO:0000313" key="20">
    <source>
        <dbReference type="Proteomes" id="UP000266302"/>
    </source>
</evidence>
<dbReference type="InterPro" id="IPR036097">
    <property type="entry name" value="HisK_dim/P_sf"/>
</dbReference>
<evidence type="ECO:0000256" key="17">
    <source>
        <dbReference type="SAM" id="Phobius"/>
    </source>
</evidence>
<evidence type="ECO:0000256" key="15">
    <source>
        <dbReference type="ARBA" id="ARBA00073143"/>
    </source>
</evidence>
<dbReference type="SMART" id="SM00387">
    <property type="entry name" value="HATPase_c"/>
    <property type="match status" value="1"/>
</dbReference>
<evidence type="ECO:0000256" key="11">
    <source>
        <dbReference type="ARBA" id="ARBA00022840"/>
    </source>
</evidence>
<dbReference type="GO" id="GO:0005886">
    <property type="term" value="C:plasma membrane"/>
    <property type="evidence" value="ECO:0007669"/>
    <property type="project" value="UniProtKB-SubCell"/>
</dbReference>
<evidence type="ECO:0000256" key="6">
    <source>
        <dbReference type="ARBA" id="ARBA00022553"/>
    </source>
</evidence>
<evidence type="ECO:0000256" key="9">
    <source>
        <dbReference type="ARBA" id="ARBA00022741"/>
    </source>
</evidence>
<dbReference type="InterPro" id="IPR004358">
    <property type="entry name" value="Sig_transdc_His_kin-like_C"/>
</dbReference>
<evidence type="ECO:0000256" key="8">
    <source>
        <dbReference type="ARBA" id="ARBA00022692"/>
    </source>
</evidence>
<evidence type="ECO:0000259" key="18">
    <source>
        <dbReference type="PROSITE" id="PS50109"/>
    </source>
</evidence>